<dbReference type="EC" id="5.1.3.32" evidence="5 6"/>
<dbReference type="Proteomes" id="UP000028653">
    <property type="component" value="Unassembled WGS sequence"/>
</dbReference>
<evidence type="ECO:0000256" key="1">
    <source>
        <dbReference type="ARBA" id="ARBA00022490"/>
    </source>
</evidence>
<evidence type="ECO:0000313" key="8">
    <source>
        <dbReference type="Proteomes" id="UP000028653"/>
    </source>
</evidence>
<comment type="caution">
    <text evidence="7">The sequence shown here is derived from an EMBL/GenBank/DDBJ whole genome shotgun (WGS) entry which is preliminary data.</text>
</comment>
<feature type="binding site" evidence="5">
    <location>
        <begin position="76"/>
        <end position="77"/>
    </location>
    <ligand>
        <name>substrate</name>
    </ligand>
</feature>
<comment type="subunit">
    <text evidence="5">Homodimer.</text>
</comment>
<dbReference type="InterPro" id="IPR008000">
    <property type="entry name" value="Rham/fucose_mutarotase"/>
</dbReference>
<comment type="catalytic activity">
    <reaction evidence="5">
        <text>alpha-L-rhamnose = beta-L-rhamnose</text>
        <dbReference type="Rhea" id="RHEA:25584"/>
        <dbReference type="ChEBI" id="CHEBI:27586"/>
        <dbReference type="ChEBI" id="CHEBI:27907"/>
        <dbReference type="EC" id="5.1.3.32"/>
    </reaction>
</comment>
<proteinExistence type="inferred from homology"/>
<evidence type="ECO:0000256" key="5">
    <source>
        <dbReference type="HAMAP-Rule" id="MF_01663"/>
    </source>
</evidence>
<dbReference type="RefSeq" id="WP_034499315.1">
    <property type="nucleotide sequence ID" value="NZ_JMPI01000068.1"/>
</dbReference>
<feature type="binding site" evidence="5">
    <location>
        <position position="41"/>
    </location>
    <ligand>
        <name>substrate</name>
    </ligand>
</feature>
<keyword evidence="2 5" id="KW-0413">Isomerase</keyword>
<evidence type="ECO:0000313" key="7">
    <source>
        <dbReference type="EMBL" id="KFC77173.1"/>
    </source>
</evidence>
<feature type="binding site" evidence="5">
    <location>
        <position position="18"/>
    </location>
    <ligand>
        <name>substrate</name>
    </ligand>
</feature>
<dbReference type="Gene3D" id="3.30.70.100">
    <property type="match status" value="1"/>
</dbReference>
<dbReference type="UniPathway" id="UPA00125"/>
<dbReference type="AlphaFoldDB" id="A0A085G0C8"/>
<evidence type="ECO:0000256" key="2">
    <source>
        <dbReference type="ARBA" id="ARBA00023235"/>
    </source>
</evidence>
<dbReference type="HAMAP" id="MF_01663">
    <property type="entry name" value="L_rham_rotase"/>
    <property type="match status" value="1"/>
</dbReference>
<dbReference type="SUPFAM" id="SSF54909">
    <property type="entry name" value="Dimeric alpha+beta barrel"/>
    <property type="match status" value="1"/>
</dbReference>
<sequence length="104" mass="12306">MIRKAFVMQVNPDAHEEYQRRHTPIWPELEAVLKQHGAHHYAIYLDAERNLLFATVEIESEARWNAVAQTEVCQRWWKHMSEIMPSNADNSPVSVELKEVFYLE</sequence>
<dbReference type="GO" id="GO:0005737">
    <property type="term" value="C:cytoplasm"/>
    <property type="evidence" value="ECO:0007669"/>
    <property type="project" value="UniProtKB-SubCell"/>
</dbReference>
<dbReference type="EMBL" id="JMPI01000068">
    <property type="protein sequence ID" value="KFC77173.1"/>
    <property type="molecule type" value="Genomic_DNA"/>
</dbReference>
<feature type="active site" description="Proton donor" evidence="5">
    <location>
        <position position="22"/>
    </location>
</feature>
<dbReference type="GO" id="GO:0019301">
    <property type="term" value="P:rhamnose catabolic process"/>
    <property type="evidence" value="ECO:0007669"/>
    <property type="project" value="UniProtKB-UniRule"/>
</dbReference>
<dbReference type="InterPro" id="IPR011008">
    <property type="entry name" value="Dimeric_a/b-barrel"/>
</dbReference>
<name>A0A085G0C8_9ENTR</name>
<dbReference type="Pfam" id="PF05336">
    <property type="entry name" value="rhaM"/>
    <property type="match status" value="1"/>
</dbReference>
<dbReference type="InterPro" id="IPR013448">
    <property type="entry name" value="L-rhamnose_mutarotase"/>
</dbReference>
<comment type="similarity">
    <text evidence="5">Belongs to the rhamnose mutarotase family.</text>
</comment>
<dbReference type="eggNOG" id="COG3254">
    <property type="taxonomic scope" value="Bacteria"/>
</dbReference>
<evidence type="ECO:0000256" key="3">
    <source>
        <dbReference type="ARBA" id="ARBA00023277"/>
    </source>
</evidence>
<evidence type="ECO:0000256" key="4">
    <source>
        <dbReference type="ARBA" id="ARBA00023308"/>
    </source>
</evidence>
<keyword evidence="4 5" id="KW-0684">Rhamnose metabolism</keyword>
<dbReference type="PANTHER" id="PTHR34389">
    <property type="entry name" value="L-RHAMNOSE MUTAROTASE"/>
    <property type="match status" value="1"/>
</dbReference>
<gene>
    <name evidence="7" type="primary">rhaU</name>
    <name evidence="5" type="synonym">rhaM</name>
    <name evidence="7" type="ORF">GBAG_3906</name>
</gene>
<dbReference type="OrthoDB" id="9799608at2"/>
<comment type="pathway">
    <text evidence="5">Carbohydrate metabolism; L-rhamnose metabolism.</text>
</comment>
<evidence type="ECO:0000256" key="6">
    <source>
        <dbReference type="NCBIfam" id="TIGR02625"/>
    </source>
</evidence>
<keyword evidence="3 5" id="KW-0119">Carbohydrate metabolism</keyword>
<keyword evidence="1 5" id="KW-0963">Cytoplasm</keyword>
<dbReference type="GO" id="GO:0062192">
    <property type="term" value="F:L-rhamnose mutarotase activity"/>
    <property type="evidence" value="ECO:0007669"/>
    <property type="project" value="UniProtKB-UniRule"/>
</dbReference>
<keyword evidence="8" id="KW-1185">Reference proteome</keyword>
<dbReference type="STRING" id="1006004.GBAG_3906"/>
<comment type="subcellular location">
    <subcellularLocation>
        <location evidence="5">Cytoplasm</location>
    </subcellularLocation>
</comment>
<protein>
    <recommendedName>
        <fullName evidence="5 6">L-rhamnose mutarotase</fullName>
        <ecNumber evidence="5 6">5.1.3.32</ecNumber>
    </recommendedName>
    <alternativeName>
        <fullName evidence="5">Rhamnose 1-epimerase</fullName>
    </alternativeName>
    <alternativeName>
        <fullName evidence="5">Type-3 mutarotase</fullName>
    </alternativeName>
</protein>
<dbReference type="PANTHER" id="PTHR34389:SF2">
    <property type="entry name" value="L-RHAMNOSE MUTAROTASE"/>
    <property type="match status" value="1"/>
</dbReference>
<organism evidence="7 8">
    <name type="scientific">Buttiauxella agrestis ATCC 33320</name>
    <dbReference type="NCBI Taxonomy" id="1006004"/>
    <lineage>
        <taxon>Bacteria</taxon>
        <taxon>Pseudomonadati</taxon>
        <taxon>Pseudomonadota</taxon>
        <taxon>Gammaproteobacteria</taxon>
        <taxon>Enterobacterales</taxon>
        <taxon>Enterobacteriaceae</taxon>
        <taxon>Buttiauxella</taxon>
    </lineage>
</organism>
<reference evidence="7 8" key="1">
    <citation type="submission" date="2014-05" db="EMBL/GenBank/DDBJ databases">
        <title>ATOL: Assembling a taxonomically balanced genome-scale reconstruction of the evolutionary history of the Enterobacteriaceae.</title>
        <authorList>
            <person name="Plunkett G.III."/>
            <person name="Neeno-Eckwall E.C."/>
            <person name="Glasner J.D."/>
            <person name="Perna N.T."/>
        </authorList>
    </citation>
    <scope>NUCLEOTIDE SEQUENCE [LARGE SCALE GENOMIC DNA]</scope>
    <source>
        <strain evidence="7 8">ATCC 33320</strain>
    </source>
</reference>
<comment type="function">
    <text evidence="5">Involved in the anomeric conversion of L-rhamnose.</text>
</comment>
<accession>A0A085G0C8</accession>
<dbReference type="NCBIfam" id="TIGR02625">
    <property type="entry name" value="YiiL_rotase"/>
    <property type="match status" value="1"/>
</dbReference>